<dbReference type="PANTHER" id="PTHR33744:SF1">
    <property type="entry name" value="DNA-BINDING TRANSCRIPTIONAL ACTIVATOR ADER"/>
    <property type="match status" value="1"/>
</dbReference>
<dbReference type="EMBL" id="JAFEVO010000001">
    <property type="protein sequence ID" value="MBS3183073.1"/>
    <property type="molecule type" value="Genomic_DNA"/>
</dbReference>
<evidence type="ECO:0000259" key="4">
    <source>
        <dbReference type="Pfam" id="PF17853"/>
    </source>
</evidence>
<gene>
    <name evidence="5" type="ORF">JSQ98_12850</name>
</gene>
<dbReference type="InterPro" id="IPR025736">
    <property type="entry name" value="PucR_C-HTH_dom"/>
</dbReference>
<dbReference type="PANTHER" id="PTHR33744">
    <property type="entry name" value="CARBOHYDRATE DIACID REGULATOR"/>
    <property type="match status" value="1"/>
</dbReference>
<dbReference type="InterPro" id="IPR042070">
    <property type="entry name" value="PucR_C-HTH_sf"/>
</dbReference>
<dbReference type="InterPro" id="IPR041522">
    <property type="entry name" value="CdaR_GGDEF"/>
</dbReference>
<protein>
    <submittedName>
        <fullName evidence="5">PucR family transcriptional regulator ligand-binding domain-containing protein</fullName>
    </submittedName>
</protein>
<dbReference type="InterPro" id="IPR012914">
    <property type="entry name" value="PucR_dom"/>
</dbReference>
<evidence type="ECO:0000259" key="2">
    <source>
        <dbReference type="Pfam" id="PF07905"/>
    </source>
</evidence>
<feature type="domain" description="CdaR GGDEF-like" evidence="4">
    <location>
        <begin position="164"/>
        <end position="255"/>
    </location>
</feature>
<evidence type="ECO:0000256" key="1">
    <source>
        <dbReference type="ARBA" id="ARBA00006754"/>
    </source>
</evidence>
<dbReference type="Pfam" id="PF07905">
    <property type="entry name" value="PucR"/>
    <property type="match status" value="1"/>
</dbReference>
<dbReference type="InterPro" id="IPR051448">
    <property type="entry name" value="CdaR-like_regulators"/>
</dbReference>
<comment type="caution">
    <text evidence="5">The sequence shown here is derived from an EMBL/GenBank/DDBJ whole genome shotgun (WGS) entry which is preliminary data.</text>
</comment>
<evidence type="ECO:0000313" key="6">
    <source>
        <dbReference type="Proteomes" id="UP000811492"/>
    </source>
</evidence>
<sequence length="386" mass="41210">MTFTVGSLLALRAIGTSSLTPGVGEDRPVSWAHVCELADPWRWLGPDTLVMTTGIAVPGGDTEQCAYLDGMYAAGIAAIAVDATMMRAPFNAAALAHATQIGFPVLETAHDVRFSMVARVVASAALGLPAADSKQFEQLHGALLLSELCDGTVPSTAAARLLSGFGVGAPFICAVAQPKDPRAALAEAQSLFAAAETAMLAIVRDGQLLLLVESGPEPRAVLEALAERNGGIGASARFHLIDELPVAVQQARRALIRNHEAGRLLAYAEHDATSLFLPSDPDQLRRIARQVLGPLRTYDEQRGTALTQTLRTFLEENRSWVRASERLYVHRQTLIARISRIEKIIDRNLSSMEDAAECWLAIQAAIGCGDLEPSDDSISEPSADLT</sequence>
<feature type="domain" description="PucR C-terminal helix-turn-helix" evidence="3">
    <location>
        <begin position="306"/>
        <end position="364"/>
    </location>
</feature>
<proteinExistence type="inferred from homology"/>
<name>A0ABS5M7A1_9MICO</name>
<evidence type="ECO:0000313" key="5">
    <source>
        <dbReference type="EMBL" id="MBS3183073.1"/>
    </source>
</evidence>
<dbReference type="RefSeq" id="WP_211650025.1">
    <property type="nucleotide sequence ID" value="NZ_JAFEVO010000001.1"/>
</dbReference>
<feature type="domain" description="Purine catabolism PurC-like" evidence="2">
    <location>
        <begin position="24"/>
        <end position="123"/>
    </location>
</feature>
<dbReference type="Gene3D" id="1.10.10.2840">
    <property type="entry name" value="PucR C-terminal helix-turn-helix domain"/>
    <property type="match status" value="1"/>
</dbReference>
<keyword evidence="6" id="KW-1185">Reference proteome</keyword>
<accession>A0ABS5M7A1</accession>
<evidence type="ECO:0000259" key="3">
    <source>
        <dbReference type="Pfam" id="PF13556"/>
    </source>
</evidence>
<organism evidence="5 6">
    <name type="scientific">Leucobacter manosquensis</name>
    <dbReference type="NCBI Taxonomy" id="2810611"/>
    <lineage>
        <taxon>Bacteria</taxon>
        <taxon>Bacillati</taxon>
        <taxon>Actinomycetota</taxon>
        <taxon>Actinomycetes</taxon>
        <taxon>Micrococcales</taxon>
        <taxon>Microbacteriaceae</taxon>
        <taxon>Leucobacter</taxon>
    </lineage>
</organism>
<dbReference type="Proteomes" id="UP000811492">
    <property type="component" value="Unassembled WGS sequence"/>
</dbReference>
<dbReference type="Pfam" id="PF13556">
    <property type="entry name" value="HTH_30"/>
    <property type="match status" value="1"/>
</dbReference>
<dbReference type="Pfam" id="PF17853">
    <property type="entry name" value="GGDEF_2"/>
    <property type="match status" value="1"/>
</dbReference>
<reference evidence="5 6" key="1">
    <citation type="submission" date="2021-02" db="EMBL/GenBank/DDBJ databases">
        <title>Draft genome and description of Leucobacter sp nov strain Marseille-Q4368.</title>
        <authorList>
            <person name="Boxberger M."/>
            <person name="La Scola B."/>
        </authorList>
    </citation>
    <scope>NUCLEOTIDE SEQUENCE [LARGE SCALE GENOMIC DNA]</scope>
    <source>
        <strain evidence="5 6">Marseille-Q4368</strain>
    </source>
</reference>
<comment type="similarity">
    <text evidence="1">Belongs to the CdaR family.</text>
</comment>